<feature type="transmembrane region" description="Helical" evidence="1">
    <location>
        <begin position="997"/>
        <end position="1015"/>
    </location>
</feature>
<feature type="transmembrane region" description="Helical" evidence="1">
    <location>
        <begin position="552"/>
        <end position="572"/>
    </location>
</feature>
<dbReference type="PANTHER" id="PTHR43685">
    <property type="entry name" value="GLYCOSYLTRANSFERASE"/>
    <property type="match status" value="1"/>
</dbReference>
<feature type="transmembrane region" description="Helical" evidence="1">
    <location>
        <begin position="628"/>
        <end position="650"/>
    </location>
</feature>
<keyword evidence="1" id="KW-0472">Membrane</keyword>
<sequence length="1025" mass="108177">MDREQADDVRGVLAAALAGRAYSHSQDVDSSVAAVITVEDDLRFLPETLRAVFAQSVLPGTVVVADCTGGTTQPLATSFEVIHTESGPMSRMPEPKRVDVRLVRAHGARSFGGAVRKALDYAHLSPSVRALWLLHDDSRPADEHCLEHLTEAWHNAPTVALVGAKQLDWSGRNLHDVGSYAAGHRIETLVVDGEPDQEQYDGRCDVYAVSLAGMLLPLETYHAMGGIDDFCGTFVQSCDFCRRVSNGGGRVIVEPQARIAHRRARFEAQRTRAGEAVEEGEPANPSMALFAAWQRYYYTDVRMALWPLVWLWRLVRSLAMAVRLLLGKRPWQAVCELCMPWVALAGLPRAMGARRRVARCGRLPRTQLALLSASRAQIAQWRERSQAFQDQRGVVLLSPLAKAHLRRRLMVRAAAAAVTALACLVGVVALHWPVLRAAGSGSLVSASLPPTGASMRQLVDAATIPWVAGIGTGVPAPPAPWLMVLMAASVLTGGHVAAALTLMFVVSAPLAALSAWALAGIFTRSDIVRCAAGLAWVALAVGMGLYRTADLPMLTVMMFLPAAFAFVFRAVGMRRTEEPVDPRPSVQAAAVAALCFMPPVAAEPQLLLPLVVCFLVFVAFVRRRRATLLLIPVPAAFLVAPTLVNAVRYAPEGSWRQLFGDMTVPQTVSDGAPAALSLPDALLRALGVGHGATALASSPWALASVVAAAGMAVVALAALALPGVLRASRMMWVVAVCGGLLALASCRVAVAPGGDGAVAGSVLPGLALMAMGLLCCVCLVAGGAVSHFAMLGGPQRRRIRLVGKAAAASAARWVLVVAMLCAAGAWVGQGLVRSDVGAVSISSDGLPMTATEAMGRDEGQRVFALRADSSNSVGFSVMRTSRGDLIDSSPVYRARQVSGVADDQGSARLSEVAASLMANSDDQAIATLAELGFSGIYVTAGENAGDRLTANIAASNGTQSVVANAQGTYYRITFSGERAGADGRAGLDDARRSPWRVAWLWCAGLIVAAYCLVAVPHTSRIEQEG</sequence>
<dbReference type="InterPro" id="IPR001173">
    <property type="entry name" value="Glyco_trans_2-like"/>
</dbReference>
<evidence type="ECO:0000313" key="4">
    <source>
        <dbReference type="Proteomes" id="UP000718821"/>
    </source>
</evidence>
<organism evidence="3 4">
    <name type="scientific">Bifidobacterium pullorum subsp. saeculare</name>
    <dbReference type="NCBI Taxonomy" id="78257"/>
    <lineage>
        <taxon>Bacteria</taxon>
        <taxon>Bacillati</taxon>
        <taxon>Actinomycetota</taxon>
        <taxon>Actinomycetes</taxon>
        <taxon>Bifidobacteriales</taxon>
        <taxon>Bifidobacteriaceae</taxon>
        <taxon>Bifidobacterium</taxon>
    </lineage>
</organism>
<feature type="transmembrane region" description="Helical" evidence="1">
    <location>
        <begin position="810"/>
        <end position="828"/>
    </location>
</feature>
<dbReference type="Gene3D" id="3.90.550.10">
    <property type="entry name" value="Spore Coat Polysaccharide Biosynthesis Protein SpsA, Chain A"/>
    <property type="match status" value="1"/>
</dbReference>
<gene>
    <name evidence="3" type="ORF">H7U32_01605</name>
</gene>
<evidence type="ECO:0000313" key="3">
    <source>
        <dbReference type="EMBL" id="MBM6699043.1"/>
    </source>
</evidence>
<dbReference type="RefSeq" id="WP_204467467.1">
    <property type="nucleotide sequence ID" value="NZ_JACLYU010000002.1"/>
</dbReference>
<reference evidence="3" key="2">
    <citation type="journal article" date="2021" name="Sci. Rep.">
        <title>The distribution of antibiotic resistance genes in chicken gut microbiota commensals.</title>
        <authorList>
            <person name="Juricova H."/>
            <person name="Matiasovicova J."/>
            <person name="Kubasova T."/>
            <person name="Cejkova D."/>
            <person name="Rychlik I."/>
        </authorList>
    </citation>
    <scope>NUCLEOTIDE SEQUENCE</scope>
    <source>
        <strain evidence="3">An836</strain>
    </source>
</reference>
<feature type="domain" description="Glycosyltransferase 2-like" evidence="2">
    <location>
        <begin position="133"/>
        <end position="326"/>
    </location>
</feature>
<dbReference type="Pfam" id="PF13632">
    <property type="entry name" value="Glyco_trans_2_3"/>
    <property type="match status" value="1"/>
</dbReference>
<keyword evidence="1" id="KW-1133">Transmembrane helix</keyword>
<evidence type="ECO:0000256" key="1">
    <source>
        <dbReference type="SAM" id="Phobius"/>
    </source>
</evidence>
<keyword evidence="1" id="KW-0812">Transmembrane</keyword>
<keyword evidence="4" id="KW-1185">Reference proteome</keyword>
<dbReference type="InterPro" id="IPR050834">
    <property type="entry name" value="Glycosyltransf_2"/>
</dbReference>
<dbReference type="InterPro" id="IPR029044">
    <property type="entry name" value="Nucleotide-diphossugar_trans"/>
</dbReference>
<dbReference type="SUPFAM" id="SSF53448">
    <property type="entry name" value="Nucleotide-diphospho-sugar transferases"/>
    <property type="match status" value="1"/>
</dbReference>
<dbReference type="PANTHER" id="PTHR43685:SF3">
    <property type="entry name" value="SLR2126 PROTEIN"/>
    <property type="match status" value="1"/>
</dbReference>
<protein>
    <submittedName>
        <fullName evidence="3">Glycosyltransferase family 2 protein</fullName>
    </submittedName>
</protein>
<proteinExistence type="predicted"/>
<feature type="transmembrane region" description="Helical" evidence="1">
    <location>
        <begin position="409"/>
        <end position="432"/>
    </location>
</feature>
<evidence type="ECO:0000259" key="2">
    <source>
        <dbReference type="Pfam" id="PF13632"/>
    </source>
</evidence>
<reference evidence="3" key="1">
    <citation type="submission" date="2020-08" db="EMBL/GenBank/DDBJ databases">
        <authorList>
            <person name="Cejkova D."/>
            <person name="Kubasova T."/>
            <person name="Jahodarova E."/>
            <person name="Rychlik I."/>
        </authorList>
    </citation>
    <scope>NUCLEOTIDE SEQUENCE</scope>
    <source>
        <strain evidence="3">An836</strain>
    </source>
</reference>
<dbReference type="EMBL" id="JACLYU010000002">
    <property type="protein sequence ID" value="MBM6699043.1"/>
    <property type="molecule type" value="Genomic_DNA"/>
</dbReference>
<dbReference type="Proteomes" id="UP000718821">
    <property type="component" value="Unassembled WGS sequence"/>
</dbReference>
<feature type="transmembrane region" description="Helical" evidence="1">
    <location>
        <begin position="762"/>
        <end position="789"/>
    </location>
</feature>
<accession>A0A938WWU1</accession>
<comment type="caution">
    <text evidence="3">The sequence shown here is derived from an EMBL/GenBank/DDBJ whole genome shotgun (WGS) entry which is preliminary data.</text>
</comment>
<feature type="transmembrane region" description="Helical" evidence="1">
    <location>
        <begin position="606"/>
        <end position="621"/>
    </location>
</feature>
<feature type="transmembrane region" description="Helical" evidence="1">
    <location>
        <begin position="732"/>
        <end position="750"/>
    </location>
</feature>
<feature type="transmembrane region" description="Helical" evidence="1">
    <location>
        <begin position="584"/>
        <end position="600"/>
    </location>
</feature>
<feature type="transmembrane region" description="Helical" evidence="1">
    <location>
        <begin position="700"/>
        <end position="725"/>
    </location>
</feature>
<feature type="transmembrane region" description="Helical" evidence="1">
    <location>
        <begin position="527"/>
        <end position="546"/>
    </location>
</feature>
<name>A0A938WWU1_9BIFI</name>
<dbReference type="AlphaFoldDB" id="A0A938WWU1"/>